<reference evidence="2" key="1">
    <citation type="journal article" date="2020" name="Fungal Divers.">
        <title>Resolving the Mortierellaceae phylogeny through synthesis of multi-gene phylogenetics and phylogenomics.</title>
        <authorList>
            <person name="Vandepol N."/>
            <person name="Liber J."/>
            <person name="Desiro A."/>
            <person name="Na H."/>
            <person name="Kennedy M."/>
            <person name="Barry K."/>
            <person name="Grigoriev I.V."/>
            <person name="Miller A.N."/>
            <person name="O'Donnell K."/>
            <person name="Stajich J.E."/>
            <person name="Bonito G."/>
        </authorList>
    </citation>
    <scope>NUCLEOTIDE SEQUENCE</scope>
    <source>
        <strain evidence="2">KOD1015</strain>
    </source>
</reference>
<keyword evidence="3" id="KW-1185">Reference proteome</keyword>
<proteinExistence type="predicted"/>
<evidence type="ECO:0000313" key="2">
    <source>
        <dbReference type="EMBL" id="KAF9536079.1"/>
    </source>
</evidence>
<sequence length="125" mass="13952">PVGPTCGPIGVSVAAEATFPVSSKASSFKQIAIQVSRKAREAEVEQRFISLLTPEIQEAARASSNIYDSFAKILNGDYIEKQELNKHLQRVEAILLHNTKLQDEIQAAQKEMYANQKEMYAKQEE</sequence>
<comment type="caution">
    <text evidence="2">The sequence shown here is derived from an EMBL/GenBank/DDBJ whole genome shotgun (WGS) entry which is preliminary data.</text>
</comment>
<feature type="non-terminal residue" evidence="2">
    <location>
        <position position="125"/>
    </location>
</feature>
<name>A0A9P6JXA5_9FUNG</name>
<organism evidence="2 3">
    <name type="scientific">Lunasporangiospora selenospora</name>
    <dbReference type="NCBI Taxonomy" id="979761"/>
    <lineage>
        <taxon>Eukaryota</taxon>
        <taxon>Fungi</taxon>
        <taxon>Fungi incertae sedis</taxon>
        <taxon>Mucoromycota</taxon>
        <taxon>Mortierellomycotina</taxon>
        <taxon>Mortierellomycetes</taxon>
        <taxon>Mortierellales</taxon>
        <taxon>Mortierellaceae</taxon>
        <taxon>Lunasporangiospora</taxon>
    </lineage>
</organism>
<feature type="non-terminal residue" evidence="2">
    <location>
        <position position="1"/>
    </location>
</feature>
<dbReference type="AlphaFoldDB" id="A0A9P6JXA5"/>
<protein>
    <submittedName>
        <fullName evidence="2">Uncharacterized protein</fullName>
    </submittedName>
</protein>
<feature type="coiled-coil region" evidence="1">
    <location>
        <begin position="91"/>
        <end position="118"/>
    </location>
</feature>
<keyword evidence="1" id="KW-0175">Coiled coil</keyword>
<dbReference type="OrthoDB" id="2442096at2759"/>
<evidence type="ECO:0000256" key="1">
    <source>
        <dbReference type="SAM" id="Coils"/>
    </source>
</evidence>
<gene>
    <name evidence="2" type="ORF">BGW38_010320</name>
</gene>
<dbReference type="Proteomes" id="UP000780801">
    <property type="component" value="Unassembled WGS sequence"/>
</dbReference>
<accession>A0A9P6JXA5</accession>
<evidence type="ECO:0000313" key="3">
    <source>
        <dbReference type="Proteomes" id="UP000780801"/>
    </source>
</evidence>
<dbReference type="EMBL" id="JAABOA010008226">
    <property type="protein sequence ID" value="KAF9536079.1"/>
    <property type="molecule type" value="Genomic_DNA"/>
</dbReference>